<name>A0ABS9QUH0_9GAMM</name>
<dbReference type="Proteomes" id="UP000829384">
    <property type="component" value="Unassembled WGS sequence"/>
</dbReference>
<reference evidence="1 2" key="1">
    <citation type="submission" date="2020-08" db="EMBL/GenBank/DDBJ databases">
        <title>Whole genome sequence of Shewanella sp strain PS-2.</title>
        <authorList>
            <person name="Das S.K."/>
        </authorList>
    </citation>
    <scope>NUCLEOTIDE SEQUENCE [LARGE SCALE GENOMIC DNA]</scope>
    <source>
        <strain evidence="1 2">PS-2</strain>
    </source>
</reference>
<gene>
    <name evidence="1" type="ORF">H9J30_08760</name>
</gene>
<dbReference type="RefSeq" id="WP_240130669.1">
    <property type="nucleotide sequence ID" value="NZ_JACSDI010000004.1"/>
</dbReference>
<evidence type="ECO:0000313" key="1">
    <source>
        <dbReference type="EMBL" id="MCG9964001.1"/>
    </source>
</evidence>
<keyword evidence="2" id="KW-1185">Reference proteome</keyword>
<evidence type="ECO:0000313" key="2">
    <source>
        <dbReference type="Proteomes" id="UP000829384"/>
    </source>
</evidence>
<comment type="caution">
    <text evidence="1">The sequence shown here is derived from an EMBL/GenBank/DDBJ whole genome shotgun (WGS) entry which is preliminary data.</text>
</comment>
<organism evidence="1 2">
    <name type="scientific">Shewanella cutis</name>
    <dbReference type="NCBI Taxonomy" id="2766780"/>
    <lineage>
        <taxon>Bacteria</taxon>
        <taxon>Pseudomonadati</taxon>
        <taxon>Pseudomonadota</taxon>
        <taxon>Gammaproteobacteria</taxon>
        <taxon>Alteromonadales</taxon>
        <taxon>Shewanellaceae</taxon>
        <taxon>Shewanella</taxon>
    </lineage>
</organism>
<proteinExistence type="predicted"/>
<accession>A0ABS9QUH0</accession>
<protein>
    <submittedName>
        <fullName evidence="1">Uncharacterized protein</fullName>
    </submittedName>
</protein>
<dbReference type="EMBL" id="JACSDI010000004">
    <property type="protein sequence ID" value="MCG9964001.1"/>
    <property type="molecule type" value="Genomic_DNA"/>
</dbReference>
<sequence length="79" mass="8377">MTKPSIAVQVTPAQAIINEANRVIATLNYSTPADREMVESVLESLKAVADVIAPAVGKTLGIRLIAIRNKIHVNSIQAA</sequence>